<dbReference type="EMBL" id="JACYCD010000238">
    <property type="protein sequence ID" value="KAF8699690.1"/>
    <property type="molecule type" value="Genomic_DNA"/>
</dbReference>
<evidence type="ECO:0000313" key="6">
    <source>
        <dbReference type="EMBL" id="KAF8699690.1"/>
    </source>
</evidence>
<evidence type="ECO:0000256" key="3">
    <source>
        <dbReference type="ARBA" id="ARBA00022801"/>
    </source>
</evidence>
<name>A0A8H7HQ03_9AGAM</name>
<dbReference type="InterPro" id="IPR000757">
    <property type="entry name" value="Beta-glucanase-like"/>
</dbReference>
<dbReference type="InterPro" id="IPR013320">
    <property type="entry name" value="ConA-like_dom_sf"/>
</dbReference>
<dbReference type="GO" id="GO:0004553">
    <property type="term" value="F:hydrolase activity, hydrolyzing O-glycosyl compounds"/>
    <property type="evidence" value="ECO:0007669"/>
    <property type="project" value="InterPro"/>
</dbReference>
<keyword evidence="2" id="KW-0058">Aromatic hydrocarbons catabolism</keyword>
<evidence type="ECO:0000313" key="7">
    <source>
        <dbReference type="Proteomes" id="UP000602905"/>
    </source>
</evidence>
<sequence length="1067" mass="119557">MRSLFLTSFAIAVASAATLVDRQSTSTCECGYKDSTGAVWREAIVSDFTTAAGAEAVLSQNFKKFDYPEAHDDGIYEMNYNVNNVYSYNYGLGLKTSAYSGSGLVQTAGISTLRDNIKYGSFRMRATVPNVPGVCFGFFTYKHDEVPPQEADIEFLSSDQDYYQRVHHTNQPGTIDGDVDPNASKSIVIPGADFTAFHEHRLDWLPSSSKYYYDGTLKSTVSKNSPTKDSSLIVNVWSDGGPLWSRGPPTEDAIATIYYIKAYFNSSSISESTFNSRCAAAANKTPCPTETTNPYNLRPFKVHVPDEEIERTKTLLRMRQLPTEPIHPGITADNGTQFSQYLADIEGATIHFIHQKSRSRSAIPLLLLHGWPSSILEYLEVIEPLVNAPDGQQSFDVIIPSLPGVGYSTLLPKPGATVVDNARMFDTLMTKVLGYETYVGQGGDFGAVNLRQLQTNHSTTLKLALFQSFFAPRPDDAIEDGLLPVPEQTMLDHIAEFTKSGMGYFLIQSSRVSTLGFVMYDNPQAYLAWLGYKYIKTLEWANLPEESHQSYMDAMYSLILLQQYTGTIHTSMAMYQHNGIQYGIEEWKKNPPNQAPFGIQHFEGEFYLAPQSWIKNHGPMIWHQYHKSGGHFASLGAPEDFVDDCPGLNLPFHFVAVRSAFKTSVSPKGNAPASLPRILVSFYPNEEIERLKIVLKAQRLPQEVILPGADFGMGTELSWIQKAKQELVDFDWRAAEKVLNSFDQYLVEIENTTIHFVHQKSTHKNAIPILMLHGWGSTVSEFNKVIDPLVNPPEGEQAFHVVAPSLPGIGYSTCPPKTGSTVVDNARLFNTLMTEVLGYKTYVGQGGDFGAINLRQVQFNHSDNMKLALYNSFFAPKPADFDIDQLPDYEKHLLELVGIFTSVGMGYFVMQSTKVSTIGLTLYDNPQGFLSYLGEKYVMIQNWSNLTPEEHAKFMDELYVVVCYSQFTNTIHTGMAMYQLNGNKYGLEAWAQNPQDQCPFGVQHFEGEFYLSPQSWIKEQGPLIWHKYHDRGGHFAAIGNPKEFVEDCREFYGKFYWEQPGVEAKSA</sequence>
<feature type="domain" description="GH16" evidence="5">
    <location>
        <begin position="60"/>
        <end position="268"/>
    </location>
</feature>
<reference evidence="6" key="1">
    <citation type="submission" date="2020-09" db="EMBL/GenBank/DDBJ databases">
        <title>Comparative genome analyses of four rice-infecting Rhizoctonia solani isolates reveal extensive enrichment of homogalacturonan modification genes.</title>
        <authorList>
            <person name="Lee D.-Y."/>
            <person name="Jeon J."/>
            <person name="Kim K.-T."/>
            <person name="Cheong K."/>
            <person name="Song H."/>
            <person name="Choi G."/>
            <person name="Ko J."/>
            <person name="Opiyo S.O."/>
            <person name="Zuo S."/>
            <person name="Madhav S."/>
            <person name="Lee Y.-H."/>
            <person name="Wang G.-L."/>
        </authorList>
    </citation>
    <scope>NUCLEOTIDE SEQUENCE</scope>
    <source>
        <strain evidence="6">AG1-IA WGL</strain>
    </source>
</reference>
<comment type="similarity">
    <text evidence="1">Belongs to the peptidase S33 family.</text>
</comment>
<dbReference type="GO" id="GO:0005975">
    <property type="term" value="P:carbohydrate metabolic process"/>
    <property type="evidence" value="ECO:0007669"/>
    <property type="project" value="InterPro"/>
</dbReference>
<comment type="caution">
    <text evidence="6">The sequence shown here is derived from an EMBL/GenBank/DDBJ whole genome shotgun (WGS) entry which is preliminary data.</text>
</comment>
<evidence type="ECO:0000256" key="1">
    <source>
        <dbReference type="ARBA" id="ARBA00010088"/>
    </source>
</evidence>
<dbReference type="PANTHER" id="PTHR21661:SF35">
    <property type="entry name" value="EPOXIDE HYDROLASE"/>
    <property type="match status" value="1"/>
</dbReference>
<dbReference type="PANTHER" id="PTHR21661">
    <property type="entry name" value="EPOXIDE HYDROLASE 1-RELATED"/>
    <property type="match status" value="1"/>
</dbReference>
<dbReference type="InterPro" id="IPR000639">
    <property type="entry name" value="Epox_hydrolase-like"/>
</dbReference>
<dbReference type="InterPro" id="IPR010497">
    <property type="entry name" value="Epoxide_hydro_N"/>
</dbReference>
<dbReference type="PROSITE" id="PS51762">
    <property type="entry name" value="GH16_2"/>
    <property type="match status" value="1"/>
</dbReference>
<dbReference type="GO" id="GO:0004301">
    <property type="term" value="F:epoxide hydrolase activity"/>
    <property type="evidence" value="ECO:0007669"/>
    <property type="project" value="TreeGrafter"/>
</dbReference>
<dbReference type="Gene3D" id="3.40.50.1820">
    <property type="entry name" value="alpha/beta hydrolase"/>
    <property type="match status" value="2"/>
</dbReference>
<feature type="non-terminal residue" evidence="6">
    <location>
        <position position="1"/>
    </location>
</feature>
<dbReference type="Pfam" id="PF06441">
    <property type="entry name" value="EHN"/>
    <property type="match status" value="2"/>
</dbReference>
<proteinExistence type="inferred from homology"/>
<protein>
    <submittedName>
        <fullName evidence="6">Concanavalin a-like lectin glucanase</fullName>
    </submittedName>
</protein>
<dbReference type="Pfam" id="PF00722">
    <property type="entry name" value="Glyco_hydro_16"/>
    <property type="match status" value="1"/>
</dbReference>
<evidence type="ECO:0000259" key="5">
    <source>
        <dbReference type="PROSITE" id="PS51762"/>
    </source>
</evidence>
<dbReference type="Proteomes" id="UP000602905">
    <property type="component" value="Unassembled WGS sequence"/>
</dbReference>
<dbReference type="OrthoDB" id="7130006at2759"/>
<dbReference type="SUPFAM" id="SSF49899">
    <property type="entry name" value="Concanavalin A-like lectins/glucanases"/>
    <property type="match status" value="1"/>
</dbReference>
<dbReference type="AlphaFoldDB" id="A0A8H7HQ03"/>
<keyword evidence="6" id="KW-0430">Lectin</keyword>
<keyword evidence="4" id="KW-0732">Signal</keyword>
<dbReference type="GO" id="GO:0097176">
    <property type="term" value="P:epoxide metabolic process"/>
    <property type="evidence" value="ECO:0007669"/>
    <property type="project" value="TreeGrafter"/>
</dbReference>
<dbReference type="CDD" id="cd00413">
    <property type="entry name" value="Glyco_hydrolase_16"/>
    <property type="match status" value="1"/>
</dbReference>
<feature type="chain" id="PRO_5034635005" evidence="4">
    <location>
        <begin position="17"/>
        <end position="1067"/>
    </location>
</feature>
<dbReference type="GO" id="GO:0030246">
    <property type="term" value="F:carbohydrate binding"/>
    <property type="evidence" value="ECO:0007669"/>
    <property type="project" value="UniProtKB-KW"/>
</dbReference>
<keyword evidence="3" id="KW-0378">Hydrolase</keyword>
<dbReference type="InterPro" id="IPR029058">
    <property type="entry name" value="AB_hydrolase_fold"/>
</dbReference>
<dbReference type="SUPFAM" id="SSF53474">
    <property type="entry name" value="alpha/beta-Hydrolases"/>
    <property type="match status" value="2"/>
</dbReference>
<accession>A0A8H7HQ03</accession>
<evidence type="ECO:0000256" key="2">
    <source>
        <dbReference type="ARBA" id="ARBA00022797"/>
    </source>
</evidence>
<dbReference type="Gene3D" id="2.60.120.200">
    <property type="match status" value="1"/>
</dbReference>
<feature type="signal peptide" evidence="4">
    <location>
        <begin position="1"/>
        <end position="16"/>
    </location>
</feature>
<evidence type="ECO:0000256" key="4">
    <source>
        <dbReference type="SAM" id="SignalP"/>
    </source>
</evidence>
<gene>
    <name evidence="6" type="ORF">RHS03_06961</name>
</gene>
<organism evidence="6 7">
    <name type="scientific">Rhizoctonia solani</name>
    <dbReference type="NCBI Taxonomy" id="456999"/>
    <lineage>
        <taxon>Eukaryota</taxon>
        <taxon>Fungi</taxon>
        <taxon>Dikarya</taxon>
        <taxon>Basidiomycota</taxon>
        <taxon>Agaricomycotina</taxon>
        <taxon>Agaricomycetes</taxon>
        <taxon>Cantharellales</taxon>
        <taxon>Ceratobasidiaceae</taxon>
        <taxon>Rhizoctonia</taxon>
    </lineage>
</organism>
<dbReference type="PRINTS" id="PR00412">
    <property type="entry name" value="EPOXHYDRLASE"/>
</dbReference>